<proteinExistence type="predicted"/>
<accession>A0ABR1DGN5</accession>
<keyword evidence="3" id="KW-1185">Reference proteome</keyword>
<dbReference type="Proteomes" id="UP001303046">
    <property type="component" value="Unassembled WGS sequence"/>
</dbReference>
<protein>
    <submittedName>
        <fullName evidence="2">Uncharacterized protein</fullName>
    </submittedName>
</protein>
<evidence type="ECO:0000256" key="1">
    <source>
        <dbReference type="SAM" id="MobiDB-lite"/>
    </source>
</evidence>
<organism evidence="2 3">
    <name type="scientific">Necator americanus</name>
    <name type="common">Human hookworm</name>
    <dbReference type="NCBI Taxonomy" id="51031"/>
    <lineage>
        <taxon>Eukaryota</taxon>
        <taxon>Metazoa</taxon>
        <taxon>Ecdysozoa</taxon>
        <taxon>Nematoda</taxon>
        <taxon>Chromadorea</taxon>
        <taxon>Rhabditida</taxon>
        <taxon>Rhabditina</taxon>
        <taxon>Rhabditomorpha</taxon>
        <taxon>Strongyloidea</taxon>
        <taxon>Ancylostomatidae</taxon>
        <taxon>Bunostominae</taxon>
        <taxon>Necator</taxon>
    </lineage>
</organism>
<sequence>MVFCMICNAQVTYKSTRALSANRQCLGILLSSLMLFEYADVKQMREAYAECGKQNKRLCEGHHARAAYFLIAEMEKFGALSRYKEPGARNGTVYVNEGDIPQEILDSLNATVKKLDLENVLTPRNLATFLNDALVRYFSGNEWYKGVACSKMPGYSDLSKSFKGRRRPARVIDTNNVRTLQLVGFLKVGMRPSSSMDDSTNTSSGEESVQRLPAAESESLFEHPFIKLEPCSDESKPVAKYILHYSADVKIEPSV</sequence>
<dbReference type="EMBL" id="JAVFWL010000004">
    <property type="protein sequence ID" value="KAK6749100.1"/>
    <property type="molecule type" value="Genomic_DNA"/>
</dbReference>
<reference evidence="2 3" key="1">
    <citation type="submission" date="2023-08" db="EMBL/GenBank/DDBJ databases">
        <title>A Necator americanus chromosomal reference genome.</title>
        <authorList>
            <person name="Ilik V."/>
            <person name="Petrzelkova K.J."/>
            <person name="Pardy F."/>
            <person name="Fuh T."/>
            <person name="Niatou-Singa F.S."/>
            <person name="Gouil Q."/>
            <person name="Baker L."/>
            <person name="Ritchie M.E."/>
            <person name="Jex A.R."/>
            <person name="Gazzola D."/>
            <person name="Li H."/>
            <person name="Toshio Fujiwara R."/>
            <person name="Zhan B."/>
            <person name="Aroian R.V."/>
            <person name="Pafco B."/>
            <person name="Schwarz E.M."/>
        </authorList>
    </citation>
    <scope>NUCLEOTIDE SEQUENCE [LARGE SCALE GENOMIC DNA]</scope>
    <source>
        <strain evidence="2 3">Aroian</strain>
        <tissue evidence="2">Whole animal</tissue>
    </source>
</reference>
<gene>
    <name evidence="2" type="primary">Necator_chrIV.g14899</name>
    <name evidence="2" type="ORF">RB195_001604</name>
</gene>
<feature type="compositionally biased region" description="Low complexity" evidence="1">
    <location>
        <begin position="193"/>
        <end position="204"/>
    </location>
</feature>
<name>A0ABR1DGN5_NECAM</name>
<comment type="caution">
    <text evidence="2">The sequence shown here is derived from an EMBL/GenBank/DDBJ whole genome shotgun (WGS) entry which is preliminary data.</text>
</comment>
<evidence type="ECO:0000313" key="2">
    <source>
        <dbReference type="EMBL" id="KAK6749100.1"/>
    </source>
</evidence>
<evidence type="ECO:0000313" key="3">
    <source>
        <dbReference type="Proteomes" id="UP001303046"/>
    </source>
</evidence>
<feature type="region of interest" description="Disordered" evidence="1">
    <location>
        <begin position="191"/>
        <end position="213"/>
    </location>
</feature>